<proteinExistence type="predicted"/>
<evidence type="ECO:0000256" key="4">
    <source>
        <dbReference type="ARBA" id="ARBA00022741"/>
    </source>
</evidence>
<dbReference type="CDD" id="cd14014">
    <property type="entry name" value="STKc_PknB_like"/>
    <property type="match status" value="1"/>
</dbReference>
<dbReference type="EMBL" id="FZMO01000079">
    <property type="protein sequence ID" value="SNQ47109.1"/>
    <property type="molecule type" value="Genomic_DNA"/>
</dbReference>
<dbReference type="InterPro" id="IPR000719">
    <property type="entry name" value="Prot_kinase_dom"/>
</dbReference>
<keyword evidence="3" id="KW-0808">Transferase</keyword>
<evidence type="ECO:0000259" key="7">
    <source>
        <dbReference type="PROSITE" id="PS50011"/>
    </source>
</evidence>
<dbReference type="GO" id="GO:0004674">
    <property type="term" value="F:protein serine/threonine kinase activity"/>
    <property type="evidence" value="ECO:0007669"/>
    <property type="project" value="UniProtKB-KW"/>
</dbReference>
<name>A0A2I2KN84_9ACTN</name>
<dbReference type="Proteomes" id="UP000234331">
    <property type="component" value="Unassembled WGS sequence"/>
</dbReference>
<keyword evidence="5 8" id="KW-0418">Kinase</keyword>
<evidence type="ECO:0000256" key="6">
    <source>
        <dbReference type="ARBA" id="ARBA00022840"/>
    </source>
</evidence>
<dbReference type="PROSITE" id="PS00108">
    <property type="entry name" value="PROTEIN_KINASE_ST"/>
    <property type="match status" value="1"/>
</dbReference>
<keyword evidence="2" id="KW-0723">Serine/threonine-protein kinase</keyword>
<feature type="domain" description="Protein kinase" evidence="7">
    <location>
        <begin position="1"/>
        <end position="245"/>
    </location>
</feature>
<keyword evidence="4" id="KW-0547">Nucleotide-binding</keyword>
<dbReference type="Pfam" id="PF00069">
    <property type="entry name" value="Pkinase"/>
    <property type="match status" value="1"/>
</dbReference>
<dbReference type="PANTHER" id="PTHR43289">
    <property type="entry name" value="MITOGEN-ACTIVATED PROTEIN KINASE KINASE KINASE 20-RELATED"/>
    <property type="match status" value="1"/>
</dbReference>
<evidence type="ECO:0000256" key="5">
    <source>
        <dbReference type="ARBA" id="ARBA00022777"/>
    </source>
</evidence>
<organism evidence="8 9">
    <name type="scientific">Frankia canadensis</name>
    <dbReference type="NCBI Taxonomy" id="1836972"/>
    <lineage>
        <taxon>Bacteria</taxon>
        <taxon>Bacillati</taxon>
        <taxon>Actinomycetota</taxon>
        <taxon>Actinomycetes</taxon>
        <taxon>Frankiales</taxon>
        <taxon>Frankiaceae</taxon>
        <taxon>Frankia</taxon>
    </lineage>
</organism>
<evidence type="ECO:0000256" key="2">
    <source>
        <dbReference type="ARBA" id="ARBA00022527"/>
    </source>
</evidence>
<dbReference type="SMART" id="SM00220">
    <property type="entry name" value="S_TKc"/>
    <property type="match status" value="1"/>
</dbReference>
<dbReference type="SUPFAM" id="SSF56112">
    <property type="entry name" value="Protein kinase-like (PK-like)"/>
    <property type="match status" value="1"/>
</dbReference>
<gene>
    <name evidence="8" type="ORF">FRACA_170068</name>
</gene>
<reference evidence="8 9" key="1">
    <citation type="submission" date="2017-06" db="EMBL/GenBank/DDBJ databases">
        <authorList>
            <person name="Kim H.J."/>
            <person name="Triplett B.A."/>
        </authorList>
    </citation>
    <scope>NUCLEOTIDE SEQUENCE [LARGE SCALE GENOMIC DNA]</scope>
    <source>
        <strain evidence="8">FRACA_ARgP5</strain>
    </source>
</reference>
<keyword evidence="9" id="KW-1185">Reference proteome</keyword>
<evidence type="ECO:0000256" key="3">
    <source>
        <dbReference type="ARBA" id="ARBA00022679"/>
    </source>
</evidence>
<dbReference type="AlphaFoldDB" id="A0A2I2KN84"/>
<evidence type="ECO:0000313" key="9">
    <source>
        <dbReference type="Proteomes" id="UP000234331"/>
    </source>
</evidence>
<dbReference type="PROSITE" id="PS50011">
    <property type="entry name" value="PROTEIN_KINASE_DOM"/>
    <property type="match status" value="1"/>
</dbReference>
<dbReference type="InterPro" id="IPR011009">
    <property type="entry name" value="Kinase-like_dom_sf"/>
</dbReference>
<dbReference type="EC" id="2.7.11.1" evidence="1"/>
<keyword evidence="6" id="KW-0067">ATP-binding</keyword>
<dbReference type="PANTHER" id="PTHR43289:SF6">
    <property type="entry name" value="SERINE_THREONINE-PROTEIN KINASE NEKL-3"/>
    <property type="match status" value="1"/>
</dbReference>
<dbReference type="InterPro" id="IPR008271">
    <property type="entry name" value="Ser/Thr_kinase_AS"/>
</dbReference>
<dbReference type="GO" id="GO:0005524">
    <property type="term" value="F:ATP binding"/>
    <property type="evidence" value="ECO:0007669"/>
    <property type="project" value="UniProtKB-KW"/>
</dbReference>
<dbReference type="Gene3D" id="1.10.510.10">
    <property type="entry name" value="Transferase(Phosphotransferase) domain 1"/>
    <property type="match status" value="1"/>
</dbReference>
<protein>
    <recommendedName>
        <fullName evidence="1">non-specific serine/threonine protein kinase</fullName>
        <ecNumber evidence="1">2.7.11.1</ecNumber>
    </recommendedName>
</protein>
<evidence type="ECO:0000313" key="8">
    <source>
        <dbReference type="EMBL" id="SNQ47109.1"/>
    </source>
</evidence>
<accession>A0A2I2KN84</accession>
<sequence>MGTVWRAHDEMLRVDVAVKEIRFPAELDAAERAGQVDAAMREARTAARLRGNPHVVTVHDAVEQDGLPWIVMDYVPADTLGATVEHAGPLPVPRTAEIGLAVLDALVAGRELGVLHRDVKPSNILLAHDGRVLLTDFGIATHVSDPTLTGGGGSGGTPAYMAPERLVGGAATLLGDLFSLGATLYLAVEGVAPFQRESIPLTIGAVVHGQPPAFTRAGALAPAIAGLLAKNPAGRLGADGAQARMRGAA</sequence>
<dbReference type="Gene3D" id="3.30.200.20">
    <property type="entry name" value="Phosphorylase Kinase, domain 1"/>
    <property type="match status" value="1"/>
</dbReference>
<evidence type="ECO:0000256" key="1">
    <source>
        <dbReference type="ARBA" id="ARBA00012513"/>
    </source>
</evidence>